<dbReference type="EnsemblPlants" id="AET2Gv20690500.1">
    <property type="protein sequence ID" value="AET2Gv20690500.1"/>
    <property type="gene ID" value="AET2Gv20690500"/>
</dbReference>
<dbReference type="Proteomes" id="UP000015105">
    <property type="component" value="Chromosome 2D"/>
</dbReference>
<evidence type="ECO:0000313" key="1">
    <source>
        <dbReference type="EnsemblPlants" id="AET2Gv20690500.1"/>
    </source>
</evidence>
<evidence type="ECO:0000313" key="2">
    <source>
        <dbReference type="Proteomes" id="UP000015105"/>
    </source>
</evidence>
<reference evidence="2" key="2">
    <citation type="journal article" date="2017" name="Nat. Plants">
        <title>The Aegilops tauschii genome reveals multiple impacts of transposons.</title>
        <authorList>
            <person name="Zhao G."/>
            <person name="Zou C."/>
            <person name="Li K."/>
            <person name="Wang K."/>
            <person name="Li T."/>
            <person name="Gao L."/>
            <person name="Zhang X."/>
            <person name="Wang H."/>
            <person name="Yang Z."/>
            <person name="Liu X."/>
            <person name="Jiang W."/>
            <person name="Mao L."/>
            <person name="Kong X."/>
            <person name="Jiao Y."/>
            <person name="Jia J."/>
        </authorList>
    </citation>
    <scope>NUCLEOTIDE SEQUENCE [LARGE SCALE GENOMIC DNA]</scope>
    <source>
        <strain evidence="2">cv. AL8/78</strain>
    </source>
</reference>
<keyword evidence="2" id="KW-1185">Reference proteome</keyword>
<protein>
    <recommendedName>
        <fullName evidence="3">Reverse transcriptase zinc-binding domain-containing protein</fullName>
    </recommendedName>
</protein>
<reference evidence="1" key="4">
    <citation type="submission" date="2019-03" db="UniProtKB">
        <authorList>
            <consortium name="EnsemblPlants"/>
        </authorList>
    </citation>
    <scope>IDENTIFICATION</scope>
</reference>
<dbReference type="PANTHER" id="PTHR33116:SF86">
    <property type="entry name" value="REVERSE TRANSCRIPTASE DOMAIN-CONTAINING PROTEIN"/>
    <property type="match status" value="1"/>
</dbReference>
<reference evidence="1" key="5">
    <citation type="journal article" date="2021" name="G3 (Bethesda)">
        <title>Aegilops tauschii genome assembly Aet v5.0 features greater sequence contiguity and improved annotation.</title>
        <authorList>
            <person name="Wang L."/>
            <person name="Zhu T."/>
            <person name="Rodriguez J.C."/>
            <person name="Deal K.R."/>
            <person name="Dubcovsky J."/>
            <person name="McGuire P.E."/>
            <person name="Lux T."/>
            <person name="Spannagl M."/>
            <person name="Mayer K.F.X."/>
            <person name="Baldrich P."/>
            <person name="Meyers B.C."/>
            <person name="Huo N."/>
            <person name="Gu Y.Q."/>
            <person name="Zhou H."/>
            <person name="Devos K.M."/>
            <person name="Bennetzen J.L."/>
            <person name="Unver T."/>
            <person name="Budak H."/>
            <person name="Gulick P.J."/>
            <person name="Galiba G."/>
            <person name="Kalapos B."/>
            <person name="Nelson D.R."/>
            <person name="Li P."/>
            <person name="You F.M."/>
            <person name="Luo M.C."/>
            <person name="Dvorak J."/>
        </authorList>
    </citation>
    <scope>NUCLEOTIDE SEQUENCE [LARGE SCALE GENOMIC DNA]</scope>
    <source>
        <strain evidence="1">cv. AL8/78</strain>
    </source>
</reference>
<dbReference type="Gramene" id="AET2Gv20690500.1">
    <property type="protein sequence ID" value="AET2Gv20690500.1"/>
    <property type="gene ID" value="AET2Gv20690500"/>
</dbReference>
<evidence type="ECO:0008006" key="3">
    <source>
        <dbReference type="Google" id="ProtNLM"/>
    </source>
</evidence>
<accession>A0A453C0D1</accession>
<dbReference type="STRING" id="200361.A0A453C0D1"/>
<proteinExistence type="predicted"/>
<dbReference type="PANTHER" id="PTHR33116">
    <property type="entry name" value="REVERSE TRANSCRIPTASE ZINC-BINDING DOMAIN-CONTAINING PROTEIN-RELATED-RELATED"/>
    <property type="match status" value="1"/>
</dbReference>
<reference evidence="1" key="3">
    <citation type="journal article" date="2017" name="Nature">
        <title>Genome sequence of the progenitor of the wheat D genome Aegilops tauschii.</title>
        <authorList>
            <person name="Luo M.C."/>
            <person name="Gu Y.Q."/>
            <person name="Puiu D."/>
            <person name="Wang H."/>
            <person name="Twardziok S.O."/>
            <person name="Deal K.R."/>
            <person name="Huo N."/>
            <person name="Zhu T."/>
            <person name="Wang L."/>
            <person name="Wang Y."/>
            <person name="McGuire P.E."/>
            <person name="Liu S."/>
            <person name="Long H."/>
            <person name="Ramasamy R.K."/>
            <person name="Rodriguez J.C."/>
            <person name="Van S.L."/>
            <person name="Yuan L."/>
            <person name="Wang Z."/>
            <person name="Xia Z."/>
            <person name="Xiao L."/>
            <person name="Anderson O.D."/>
            <person name="Ouyang S."/>
            <person name="Liang Y."/>
            <person name="Zimin A.V."/>
            <person name="Pertea G."/>
            <person name="Qi P."/>
            <person name="Bennetzen J.L."/>
            <person name="Dai X."/>
            <person name="Dawson M.W."/>
            <person name="Muller H.G."/>
            <person name="Kugler K."/>
            <person name="Rivarola-Duarte L."/>
            <person name="Spannagl M."/>
            <person name="Mayer K.F.X."/>
            <person name="Lu F.H."/>
            <person name="Bevan M.W."/>
            <person name="Leroy P."/>
            <person name="Li P."/>
            <person name="You F.M."/>
            <person name="Sun Q."/>
            <person name="Liu Z."/>
            <person name="Lyons E."/>
            <person name="Wicker T."/>
            <person name="Salzberg S.L."/>
            <person name="Devos K.M."/>
            <person name="Dvorak J."/>
        </authorList>
    </citation>
    <scope>NUCLEOTIDE SEQUENCE [LARGE SCALE GENOMIC DNA]</scope>
    <source>
        <strain evidence="1">cv. AL8/78</strain>
    </source>
</reference>
<dbReference type="AlphaFoldDB" id="A0A453C0D1"/>
<name>A0A453C0D1_AEGTS</name>
<reference evidence="2" key="1">
    <citation type="journal article" date="2014" name="Science">
        <title>Ancient hybridizations among the ancestral genomes of bread wheat.</title>
        <authorList>
            <consortium name="International Wheat Genome Sequencing Consortium,"/>
            <person name="Marcussen T."/>
            <person name="Sandve S.R."/>
            <person name="Heier L."/>
            <person name="Spannagl M."/>
            <person name="Pfeifer M."/>
            <person name="Jakobsen K.S."/>
            <person name="Wulff B.B."/>
            <person name="Steuernagel B."/>
            <person name="Mayer K.F."/>
            <person name="Olsen O.A."/>
        </authorList>
    </citation>
    <scope>NUCLEOTIDE SEQUENCE [LARGE SCALE GENOMIC DNA]</scope>
    <source>
        <strain evidence="2">cv. AL8/78</strain>
    </source>
</reference>
<sequence length="121" mass="13964">MKISGWKEKLLSAGGKEILLKSVVQAIPTYAMSVFKIPKKICKGIIDAMSQFWWGDEDNQKRMHWMAWWKMCVPKEQGGMGFCDIHYFNLALLAKQAWHLVDNPESLCATILRAKYFPKVI</sequence>
<organism evidence="1 2">
    <name type="scientific">Aegilops tauschii subsp. strangulata</name>
    <name type="common">Goatgrass</name>
    <dbReference type="NCBI Taxonomy" id="200361"/>
    <lineage>
        <taxon>Eukaryota</taxon>
        <taxon>Viridiplantae</taxon>
        <taxon>Streptophyta</taxon>
        <taxon>Embryophyta</taxon>
        <taxon>Tracheophyta</taxon>
        <taxon>Spermatophyta</taxon>
        <taxon>Magnoliopsida</taxon>
        <taxon>Liliopsida</taxon>
        <taxon>Poales</taxon>
        <taxon>Poaceae</taxon>
        <taxon>BOP clade</taxon>
        <taxon>Pooideae</taxon>
        <taxon>Triticodae</taxon>
        <taxon>Triticeae</taxon>
        <taxon>Triticinae</taxon>
        <taxon>Aegilops</taxon>
    </lineage>
</organism>